<evidence type="ECO:0000313" key="4">
    <source>
        <dbReference type="Proteomes" id="UP001642484"/>
    </source>
</evidence>
<dbReference type="Gene3D" id="3.30.2260.10">
    <property type="entry name" value="Enhancer of rudimentary"/>
    <property type="match status" value="1"/>
</dbReference>
<dbReference type="PANTHER" id="PTHR12373">
    <property type="entry name" value="ENHANCER OF RUDIMENTARY ERH"/>
    <property type="match status" value="1"/>
</dbReference>
<protein>
    <recommendedName>
        <fullName evidence="5">Enhancer of rudimentary homolog</fullName>
    </recommendedName>
</protein>
<dbReference type="InterPro" id="IPR035912">
    <property type="entry name" value="EHR_sf"/>
</dbReference>
<comment type="caution">
    <text evidence="3">The sequence shown here is derived from an EMBL/GenBank/DDBJ whole genome shotgun (WGS) entry which is preliminary data.</text>
</comment>
<feature type="region of interest" description="Disordered" evidence="2">
    <location>
        <begin position="1"/>
        <end position="45"/>
    </location>
</feature>
<dbReference type="SUPFAM" id="SSF143875">
    <property type="entry name" value="ERH-like"/>
    <property type="match status" value="1"/>
</dbReference>
<evidence type="ECO:0008006" key="5">
    <source>
        <dbReference type="Google" id="ProtNLM"/>
    </source>
</evidence>
<evidence type="ECO:0000313" key="3">
    <source>
        <dbReference type="EMBL" id="CAK9023349.1"/>
    </source>
</evidence>
<evidence type="ECO:0000256" key="1">
    <source>
        <dbReference type="ARBA" id="ARBA00007491"/>
    </source>
</evidence>
<dbReference type="InterPro" id="IPR000781">
    <property type="entry name" value="ERH"/>
</dbReference>
<organism evidence="3 4">
    <name type="scientific">Durusdinium trenchii</name>
    <dbReference type="NCBI Taxonomy" id="1381693"/>
    <lineage>
        <taxon>Eukaryota</taxon>
        <taxon>Sar</taxon>
        <taxon>Alveolata</taxon>
        <taxon>Dinophyceae</taxon>
        <taxon>Suessiales</taxon>
        <taxon>Symbiodiniaceae</taxon>
        <taxon>Durusdinium</taxon>
    </lineage>
</organism>
<dbReference type="EMBL" id="CAXAMN010007892">
    <property type="protein sequence ID" value="CAK9023349.1"/>
    <property type="molecule type" value="Genomic_DNA"/>
</dbReference>
<feature type="compositionally biased region" description="Low complexity" evidence="2">
    <location>
        <begin position="28"/>
        <end position="41"/>
    </location>
</feature>
<sequence>MGGKGLRGGKGGKGLVRPSINKPRSWPGESKGFGKSTSSTGQSERFAWDEIGLDGGPRTAYQLHGASALLQQDEDCPWTSPGVSEQCQDLYSHWRTSWLPGGHAILLVQYSDRSNSRTYSEHDTVSRAMDDICQMYEQVIKMDGGRSQAKYTIEDLWAFVDRLEDIACLVYDTKLGEYRPHNREWIKNQVLKHLKVQLV</sequence>
<dbReference type="PANTHER" id="PTHR12373:SF0">
    <property type="entry name" value="ENHANCER OF RUDIMENTARY HOMOLOG"/>
    <property type="match status" value="1"/>
</dbReference>
<accession>A0ABP0KBB7</accession>
<name>A0ABP0KBB7_9DINO</name>
<evidence type="ECO:0000256" key="2">
    <source>
        <dbReference type="SAM" id="MobiDB-lite"/>
    </source>
</evidence>
<dbReference type="Proteomes" id="UP001642484">
    <property type="component" value="Unassembled WGS sequence"/>
</dbReference>
<feature type="compositionally biased region" description="Gly residues" evidence="2">
    <location>
        <begin position="1"/>
        <end position="14"/>
    </location>
</feature>
<keyword evidence="4" id="KW-1185">Reference proteome</keyword>
<comment type="similarity">
    <text evidence="1">Belongs to the E(R) family.</text>
</comment>
<reference evidence="3 4" key="1">
    <citation type="submission" date="2024-02" db="EMBL/GenBank/DDBJ databases">
        <authorList>
            <person name="Chen Y."/>
            <person name="Shah S."/>
            <person name="Dougan E. K."/>
            <person name="Thang M."/>
            <person name="Chan C."/>
        </authorList>
    </citation>
    <scope>NUCLEOTIDE SEQUENCE [LARGE SCALE GENOMIC DNA]</scope>
</reference>
<dbReference type="Pfam" id="PF01133">
    <property type="entry name" value="ER"/>
    <property type="match status" value="1"/>
</dbReference>
<proteinExistence type="inferred from homology"/>
<gene>
    <name evidence="3" type="ORF">CCMP2556_LOCUS15199</name>
</gene>